<dbReference type="Pfam" id="PF06969">
    <property type="entry name" value="HemN_C"/>
    <property type="match status" value="1"/>
</dbReference>
<accession>A0A645ERJ2</accession>
<dbReference type="PANTHER" id="PTHR13932">
    <property type="entry name" value="COPROPORPHYRINIGEN III OXIDASE"/>
    <property type="match status" value="1"/>
</dbReference>
<evidence type="ECO:0000259" key="2">
    <source>
        <dbReference type="Pfam" id="PF06969"/>
    </source>
</evidence>
<dbReference type="InterPro" id="IPR034505">
    <property type="entry name" value="Coproporphyrinogen-III_oxidase"/>
</dbReference>
<dbReference type="EMBL" id="VSSQ01050577">
    <property type="protein sequence ID" value="MPN04658.1"/>
    <property type="molecule type" value="Genomic_DNA"/>
</dbReference>
<dbReference type="GO" id="GO:0051539">
    <property type="term" value="F:4 iron, 4 sulfur cluster binding"/>
    <property type="evidence" value="ECO:0007669"/>
    <property type="project" value="TreeGrafter"/>
</dbReference>
<dbReference type="InterPro" id="IPR010723">
    <property type="entry name" value="HemN_C"/>
</dbReference>
<sequence length="270" mass="30923">MKQYGINRVSLGLQSANEIELKVLNRIHSFKDLEESIDILKAHGISNINIDLMYAIANQTIESFKTSIQKVLALKPAHISCYSLILEEGTALYKLHKENKITFPTEDEDINMYELAVNMLTSAGYEHYEISNFALSGRKCSHNITYWKVKPYLGFGVSSHSFFDNCRYSNTSSIEEYIDLLSKNSLPIESTELIDDTMAFEEWIFLRLRMKEGINFEDINSRFSINFLASYKPKLDKLLNEGLLIYDASKVSLTLKGFELSNYAFLTLLS</sequence>
<feature type="domain" description="HemN C-terminal" evidence="2">
    <location>
        <begin position="200"/>
        <end position="259"/>
    </location>
</feature>
<proteinExistence type="predicted"/>
<dbReference type="InterPro" id="IPR007197">
    <property type="entry name" value="rSAM"/>
</dbReference>
<dbReference type="AlphaFoldDB" id="A0A645ERJ2"/>
<dbReference type="Gene3D" id="3.30.750.200">
    <property type="match status" value="1"/>
</dbReference>
<name>A0A645ERJ2_9ZZZZ</name>
<protein>
    <submittedName>
        <fullName evidence="3">Oxygen-independent coproporphyrinogen-III oxidase-like protein</fullName>
        <ecNumber evidence="3">1.3.99.-</ecNumber>
    </submittedName>
</protein>
<feature type="domain" description="Radical SAM core" evidence="1">
    <location>
        <begin position="1"/>
        <end position="69"/>
    </location>
</feature>
<comment type="caution">
    <text evidence="3">The sequence shown here is derived from an EMBL/GenBank/DDBJ whole genome shotgun (WGS) entry which is preliminary data.</text>
</comment>
<organism evidence="3">
    <name type="scientific">bioreactor metagenome</name>
    <dbReference type="NCBI Taxonomy" id="1076179"/>
    <lineage>
        <taxon>unclassified sequences</taxon>
        <taxon>metagenomes</taxon>
        <taxon>ecological metagenomes</taxon>
    </lineage>
</organism>
<dbReference type="EC" id="1.3.99.-" evidence="3"/>
<reference evidence="3" key="1">
    <citation type="submission" date="2019-08" db="EMBL/GenBank/DDBJ databases">
        <authorList>
            <person name="Kucharzyk K."/>
            <person name="Murdoch R.W."/>
            <person name="Higgins S."/>
            <person name="Loffler F."/>
        </authorList>
    </citation>
    <scope>NUCLEOTIDE SEQUENCE</scope>
</reference>
<dbReference type="GO" id="GO:0016491">
    <property type="term" value="F:oxidoreductase activity"/>
    <property type="evidence" value="ECO:0007669"/>
    <property type="project" value="UniProtKB-KW"/>
</dbReference>
<dbReference type="PANTHER" id="PTHR13932:SF5">
    <property type="entry name" value="RADICAL S-ADENOSYL METHIONINE DOMAIN-CONTAINING PROTEIN 1, MITOCHONDRIAL"/>
    <property type="match status" value="1"/>
</dbReference>
<dbReference type="GO" id="GO:0005737">
    <property type="term" value="C:cytoplasm"/>
    <property type="evidence" value="ECO:0007669"/>
    <property type="project" value="TreeGrafter"/>
</dbReference>
<evidence type="ECO:0000313" key="3">
    <source>
        <dbReference type="EMBL" id="MPN04658.1"/>
    </source>
</evidence>
<dbReference type="Pfam" id="PF04055">
    <property type="entry name" value="Radical_SAM"/>
    <property type="match status" value="1"/>
</dbReference>
<dbReference type="InterPro" id="IPR058240">
    <property type="entry name" value="rSAM_sf"/>
</dbReference>
<keyword evidence="3" id="KW-0560">Oxidoreductase</keyword>
<evidence type="ECO:0000259" key="1">
    <source>
        <dbReference type="Pfam" id="PF04055"/>
    </source>
</evidence>
<dbReference type="SUPFAM" id="SSF102114">
    <property type="entry name" value="Radical SAM enzymes"/>
    <property type="match status" value="1"/>
</dbReference>
<gene>
    <name evidence="3" type="primary">hemN_50</name>
    <name evidence="3" type="ORF">SDC9_151903</name>
</gene>
<dbReference type="GO" id="GO:0006779">
    <property type="term" value="P:porphyrin-containing compound biosynthetic process"/>
    <property type="evidence" value="ECO:0007669"/>
    <property type="project" value="TreeGrafter"/>
</dbReference>